<accession>A0A328ET64</accession>
<organism evidence="1 2">
    <name type="scientific">Dehalococcoides mccartyi</name>
    <dbReference type="NCBI Taxonomy" id="61435"/>
    <lineage>
        <taxon>Bacteria</taxon>
        <taxon>Bacillati</taxon>
        <taxon>Chloroflexota</taxon>
        <taxon>Dehalococcoidia</taxon>
        <taxon>Dehalococcoidales</taxon>
        <taxon>Dehalococcoidaceae</taxon>
        <taxon>Dehalococcoides</taxon>
    </lineage>
</organism>
<comment type="caution">
    <text evidence="1">The sequence shown here is derived from an EMBL/GenBank/DDBJ whole genome shotgun (WGS) entry which is preliminary data.</text>
</comment>
<evidence type="ECO:0000313" key="2">
    <source>
        <dbReference type="Proteomes" id="UP000248786"/>
    </source>
</evidence>
<gene>
    <name evidence="1" type="ORF">C1G86_0491</name>
</gene>
<proteinExistence type="predicted"/>
<dbReference type="AlphaFoldDB" id="A0A328ET64"/>
<evidence type="ECO:0000313" key="1">
    <source>
        <dbReference type="EMBL" id="RAL70828.1"/>
    </source>
</evidence>
<protein>
    <submittedName>
        <fullName evidence="1">Uncharacterized protein</fullName>
    </submittedName>
</protein>
<dbReference type="Proteomes" id="UP000248786">
    <property type="component" value="Unassembled WGS sequence"/>
</dbReference>
<name>A0A328ET64_9CHLR</name>
<sequence length="42" mass="4479">MIIFTSVFLGNTCILGSIIAYHTSAYSAASMNIAIKIYPKPG</sequence>
<reference evidence="1 2" key="1">
    <citation type="submission" date="2018-05" db="EMBL/GenBank/DDBJ databases">
        <title>Draft genome sequences of Dehalococcoides mccartyi strains RC and KS.</title>
        <authorList>
            <person name="Higgins S.A."/>
            <person name="Padilla-Crespo E."/>
            <person name="Loeffler F.E."/>
        </authorList>
    </citation>
    <scope>NUCLEOTIDE SEQUENCE [LARGE SCALE GENOMIC DNA]</scope>
    <source>
        <strain evidence="1 2">KS</strain>
    </source>
</reference>
<dbReference type="EMBL" id="QGLD01000008">
    <property type="protein sequence ID" value="RAL70828.1"/>
    <property type="molecule type" value="Genomic_DNA"/>
</dbReference>